<dbReference type="KEGG" id="vg:14011263"/>
<keyword evidence="1" id="KW-1133">Transmembrane helix</keyword>
<dbReference type="Proteomes" id="UP000118426">
    <property type="component" value="Segment"/>
</dbReference>
<reference evidence="2 3" key="1">
    <citation type="journal article" date="2013" name="J. Virol.">
        <title>Comparative genomics of carp herpesviruses.</title>
        <authorList>
            <person name="Davison A.J."/>
            <person name="Kurobe T."/>
            <person name="Gatherer D."/>
            <person name="Cunningham C."/>
            <person name="Korf I."/>
            <person name="Fukuda H."/>
            <person name="Hedrick R.P."/>
            <person name="Waltzek T.B."/>
        </authorList>
    </citation>
    <scope>NUCLEOTIDE SEQUENCE [LARGE SCALE GENOMIC DNA]</scope>
    <source>
        <strain evidence="2">NG-J1</strain>
    </source>
</reference>
<gene>
    <name evidence="2" type="ORF">CyHV1_ORF126</name>
</gene>
<accession>K7PCL4</accession>
<evidence type="ECO:0000313" key="3">
    <source>
        <dbReference type="Proteomes" id="UP000118426"/>
    </source>
</evidence>
<proteinExistence type="predicted"/>
<dbReference type="EMBL" id="JQ815363">
    <property type="protein sequence ID" value="AFJ20410.1"/>
    <property type="molecule type" value="Genomic_DNA"/>
</dbReference>
<feature type="transmembrane region" description="Helical" evidence="1">
    <location>
        <begin position="136"/>
        <end position="159"/>
    </location>
</feature>
<name>K7PCL4_9VIRU</name>
<keyword evidence="1" id="KW-0472">Membrane</keyword>
<protein>
    <submittedName>
        <fullName evidence="2">Membrane protein ORF126</fullName>
    </submittedName>
</protein>
<dbReference type="RefSeq" id="YP_007003776.1">
    <property type="nucleotide sequence ID" value="NC_019491.1"/>
</dbReference>
<dbReference type="GeneID" id="14011263"/>
<evidence type="ECO:0000313" key="2">
    <source>
        <dbReference type="EMBL" id="AFJ20410.1"/>
    </source>
</evidence>
<evidence type="ECO:0000256" key="1">
    <source>
        <dbReference type="SAM" id="Phobius"/>
    </source>
</evidence>
<sequence>METLYTLLLLFATLHGIGTSSHSPSSFAIMGSDVRPLEAFDSDVVTGLEIKLKCCRAFGLVGANCTDARVTIDGYSGKTISSDMRFCNKDEMFFYVTDSRLRDFYLGKLLKKDLKKWKEAEEDGDDTHAYLFYDRLWLLCMAFIFSAPICICVVATLYYRNIKFNDKQDQPTRKGVRVFGCCGVMELYYVSVEDDDVLLKA</sequence>
<keyword evidence="1" id="KW-0812">Transmembrane</keyword>
<keyword evidence="3" id="KW-1185">Reference proteome</keyword>
<organism evidence="2 3">
    <name type="scientific">Cyprinid herpesvirus 1</name>
    <dbReference type="NCBI Taxonomy" id="317858"/>
    <lineage>
        <taxon>Viruses</taxon>
        <taxon>Duplodnaviria</taxon>
        <taxon>Heunggongvirae</taxon>
        <taxon>Peploviricota</taxon>
        <taxon>Herviviricetes</taxon>
        <taxon>Herpesvirales</taxon>
        <taxon>Alloherpesviridae</taxon>
        <taxon>Cyvirus</taxon>
        <taxon>Cyvirus cyprinidallo1</taxon>
    </lineage>
</organism>